<dbReference type="InterPro" id="IPR045853">
    <property type="entry name" value="Pep_chain_release_fac_I_sf"/>
</dbReference>
<keyword evidence="6" id="KW-0963">Cytoplasm</keyword>
<dbReference type="Proteomes" id="UP000746471">
    <property type="component" value="Unassembled WGS sequence"/>
</dbReference>
<comment type="PTM">
    <text evidence="6">Methylated by PrmC. Methylation increases the termination efficiency of RF2.</text>
</comment>
<dbReference type="Pfam" id="PF03462">
    <property type="entry name" value="PCRF"/>
    <property type="match status" value="1"/>
</dbReference>
<proteinExistence type="inferred from homology"/>
<gene>
    <name evidence="6 8" type="primary">prfB</name>
    <name evidence="8" type="ORF">KHM83_03685</name>
</gene>
<dbReference type="PANTHER" id="PTHR43116:SF3">
    <property type="entry name" value="CLASS I PEPTIDE CHAIN RELEASE FACTOR"/>
    <property type="match status" value="1"/>
</dbReference>
<dbReference type="RefSeq" id="WP_213235562.1">
    <property type="nucleotide sequence ID" value="NZ_JAHBCL010000005.1"/>
</dbReference>
<dbReference type="InterPro" id="IPR005139">
    <property type="entry name" value="PCRF"/>
</dbReference>
<dbReference type="InterPro" id="IPR004374">
    <property type="entry name" value="PrfB"/>
</dbReference>
<feature type="domain" description="Prokaryotic-type class I peptide chain release factors" evidence="7">
    <location>
        <begin position="245"/>
        <end position="261"/>
    </location>
</feature>
<dbReference type="HAMAP" id="MF_00094">
    <property type="entry name" value="Rel_fac_2"/>
    <property type="match status" value="1"/>
</dbReference>
<comment type="subcellular location">
    <subcellularLocation>
        <location evidence="6">Cytoplasm</location>
    </subcellularLocation>
</comment>
<name>A0ABS5PKS3_9FIRM</name>
<sequence length="372" mass="42357">MIILERLSREIKTIKTKIVELEVSLDIAKMKRYLEEIEFKIAAPDFWDDNEKAQGLLKQQKSYTQEIENYQHLFNQVEDLEGLCEMAMMDEDDSLEQELMQTYEVISETYESLYLKTLLTGEFDHNNAIVAIHAGSGGTDAQDWAEMLLRMYTRWAEQHDYTVKVLDLQDDTTAGIKSATLMIEGVNAYGFLKSEKGVHRIVRISPFDASGKRHTSFASLDVMPELDDSVEIDINPVDLKIDTYRSSGAGGQHVNTTDSAVRITHMPTGVVVQCQNERSQISNRATAMKMLMAKLIELKEREQKDRVEDLAGDYSQITWGSQIRSYVFHPYNMVKDHRTGAEVGNIQAVMDGDLDLFIEAYLKGSRKDDTDL</sequence>
<accession>A0ABS5PKS3</accession>
<evidence type="ECO:0000256" key="3">
    <source>
        <dbReference type="ARBA" id="ARBA00019192"/>
    </source>
</evidence>
<evidence type="ECO:0000256" key="1">
    <source>
        <dbReference type="ARBA" id="ARBA00002613"/>
    </source>
</evidence>
<dbReference type="SUPFAM" id="SSF75620">
    <property type="entry name" value="Release factor"/>
    <property type="match status" value="1"/>
</dbReference>
<evidence type="ECO:0000256" key="2">
    <source>
        <dbReference type="ARBA" id="ARBA00010835"/>
    </source>
</evidence>
<dbReference type="Gene3D" id="3.30.160.20">
    <property type="match status" value="1"/>
</dbReference>
<dbReference type="Gene3D" id="1.20.58.410">
    <property type="entry name" value="Release factor"/>
    <property type="match status" value="1"/>
</dbReference>
<evidence type="ECO:0000313" key="9">
    <source>
        <dbReference type="Proteomes" id="UP000746471"/>
    </source>
</evidence>
<dbReference type="SMART" id="SM00937">
    <property type="entry name" value="PCRF"/>
    <property type="match status" value="1"/>
</dbReference>
<feature type="modified residue" description="N5-methylglutamine" evidence="6">
    <location>
        <position position="252"/>
    </location>
</feature>
<protein>
    <recommendedName>
        <fullName evidence="3 6">Peptide chain release factor 2</fullName>
        <shortName evidence="6">RF-2</shortName>
    </recommendedName>
</protein>
<evidence type="ECO:0000256" key="5">
    <source>
        <dbReference type="ARBA" id="ARBA00022917"/>
    </source>
</evidence>
<dbReference type="PROSITE" id="PS00745">
    <property type="entry name" value="RF_PROK_I"/>
    <property type="match status" value="1"/>
</dbReference>
<evidence type="ECO:0000256" key="4">
    <source>
        <dbReference type="ARBA" id="ARBA00022481"/>
    </source>
</evidence>
<keyword evidence="5 6" id="KW-0648">Protein biosynthesis</keyword>
<organism evidence="8 9">
    <name type="scientific">Fusibacter paucivorans</name>
    <dbReference type="NCBI Taxonomy" id="76009"/>
    <lineage>
        <taxon>Bacteria</taxon>
        <taxon>Bacillati</taxon>
        <taxon>Bacillota</taxon>
        <taxon>Clostridia</taxon>
        <taxon>Eubacteriales</taxon>
        <taxon>Eubacteriales Family XII. Incertae Sedis</taxon>
        <taxon>Fusibacter</taxon>
    </lineage>
</organism>
<reference evidence="8 9" key="1">
    <citation type="submission" date="2021-05" db="EMBL/GenBank/DDBJ databases">
        <title>Fusibacter ferrireducens sp. nov., an anaerobic, sulfur- and Fe-reducing bacterium isolated from the mangrove sediment.</title>
        <authorList>
            <person name="Qiu D."/>
        </authorList>
    </citation>
    <scope>NUCLEOTIDE SEQUENCE [LARGE SCALE GENOMIC DNA]</scope>
    <source>
        <strain evidence="8 9">DSM 12116</strain>
    </source>
</reference>
<dbReference type="EMBL" id="JAHBCL010000005">
    <property type="protein sequence ID" value="MBS7525775.1"/>
    <property type="molecule type" value="Genomic_DNA"/>
</dbReference>
<comment type="function">
    <text evidence="1 6">Peptide chain release factor 2 directs the termination of translation in response to the peptide chain termination codons UGA and UAA.</text>
</comment>
<dbReference type="InterPro" id="IPR000352">
    <property type="entry name" value="Pep_chain_release_fac_I"/>
</dbReference>
<dbReference type="Gene3D" id="3.30.70.1660">
    <property type="match status" value="1"/>
</dbReference>
<dbReference type="NCBIfam" id="TIGR00020">
    <property type="entry name" value="prfB"/>
    <property type="match status" value="1"/>
</dbReference>
<keyword evidence="4 6" id="KW-0488">Methylation</keyword>
<evidence type="ECO:0000313" key="8">
    <source>
        <dbReference type="EMBL" id="MBS7525775.1"/>
    </source>
</evidence>
<dbReference type="PANTHER" id="PTHR43116">
    <property type="entry name" value="PEPTIDE CHAIN RELEASE FACTOR 2"/>
    <property type="match status" value="1"/>
</dbReference>
<evidence type="ECO:0000256" key="6">
    <source>
        <dbReference type="HAMAP-Rule" id="MF_00094"/>
    </source>
</evidence>
<comment type="caution">
    <text evidence="8">The sequence shown here is derived from an EMBL/GenBank/DDBJ whole genome shotgun (WGS) entry which is preliminary data.</text>
</comment>
<keyword evidence="9" id="KW-1185">Reference proteome</keyword>
<evidence type="ECO:0000259" key="7">
    <source>
        <dbReference type="PROSITE" id="PS00745"/>
    </source>
</evidence>
<dbReference type="Pfam" id="PF00472">
    <property type="entry name" value="RF-1"/>
    <property type="match status" value="1"/>
</dbReference>
<comment type="similarity">
    <text evidence="2 6">Belongs to the prokaryotic/mitochondrial release factor family.</text>
</comment>